<dbReference type="EMBL" id="SPHZ02000010">
    <property type="protein sequence ID" value="KAF0895797.1"/>
    <property type="molecule type" value="Genomic_DNA"/>
</dbReference>
<evidence type="ECO:0000313" key="2">
    <source>
        <dbReference type="Proteomes" id="UP000479710"/>
    </source>
</evidence>
<name>A0A6G1C732_9ORYZ</name>
<reference evidence="1 2" key="1">
    <citation type="submission" date="2019-11" db="EMBL/GenBank/DDBJ databases">
        <title>Whole genome sequence of Oryza granulata.</title>
        <authorList>
            <person name="Li W."/>
        </authorList>
    </citation>
    <scope>NUCLEOTIDE SEQUENCE [LARGE SCALE GENOMIC DNA]</scope>
    <source>
        <strain evidence="2">cv. Menghai</strain>
        <tissue evidence="1">Leaf</tissue>
    </source>
</reference>
<accession>A0A6G1C732</accession>
<dbReference type="InterPro" id="IPR010604">
    <property type="entry name" value="Plant_AUG7"/>
</dbReference>
<gene>
    <name evidence="1" type="ORF">E2562_016530</name>
</gene>
<sequence length="56" mass="6508">MASKQMEEIQRKLAVLAYPRANAPAQPLLFAGVERYRLLEWLFFRKNSTASRKITP</sequence>
<protein>
    <submittedName>
        <fullName evidence="1">Uncharacterized protein</fullName>
    </submittedName>
</protein>
<evidence type="ECO:0000313" key="1">
    <source>
        <dbReference type="EMBL" id="KAF0895797.1"/>
    </source>
</evidence>
<dbReference type="OrthoDB" id="771675at2759"/>
<dbReference type="Proteomes" id="UP000479710">
    <property type="component" value="Unassembled WGS sequence"/>
</dbReference>
<comment type="caution">
    <text evidence="1">The sequence shown here is derived from an EMBL/GenBank/DDBJ whole genome shotgun (WGS) entry which is preliminary data.</text>
</comment>
<dbReference type="AlphaFoldDB" id="A0A6G1C732"/>
<dbReference type="Pfam" id="PF06694">
    <property type="entry name" value="Plant_NMP1"/>
    <property type="match status" value="1"/>
</dbReference>
<dbReference type="GO" id="GO:0051011">
    <property type="term" value="F:microtubule minus-end binding"/>
    <property type="evidence" value="ECO:0007669"/>
    <property type="project" value="InterPro"/>
</dbReference>
<keyword evidence="2" id="KW-1185">Reference proteome</keyword>
<organism evidence="1 2">
    <name type="scientific">Oryza meyeriana var. granulata</name>
    <dbReference type="NCBI Taxonomy" id="110450"/>
    <lineage>
        <taxon>Eukaryota</taxon>
        <taxon>Viridiplantae</taxon>
        <taxon>Streptophyta</taxon>
        <taxon>Embryophyta</taxon>
        <taxon>Tracheophyta</taxon>
        <taxon>Spermatophyta</taxon>
        <taxon>Magnoliopsida</taxon>
        <taxon>Liliopsida</taxon>
        <taxon>Poales</taxon>
        <taxon>Poaceae</taxon>
        <taxon>BOP clade</taxon>
        <taxon>Oryzoideae</taxon>
        <taxon>Oryzeae</taxon>
        <taxon>Oryzinae</taxon>
        <taxon>Oryza</taxon>
        <taxon>Oryza meyeriana</taxon>
    </lineage>
</organism>
<proteinExistence type="predicted"/>